<dbReference type="Proteomes" id="UP000719942">
    <property type="component" value="Unassembled WGS sequence"/>
</dbReference>
<dbReference type="PANTHER" id="PTHR42717">
    <property type="entry name" value="DIHYDROOROTASE-RELATED"/>
    <property type="match status" value="1"/>
</dbReference>
<dbReference type="NCBIfam" id="NF006689">
    <property type="entry name" value="PRK09237.1"/>
    <property type="match status" value="1"/>
</dbReference>
<dbReference type="PIRSF" id="PIRSF039004">
    <property type="entry name" value="ADE_EF_0837"/>
    <property type="match status" value="1"/>
</dbReference>
<evidence type="ECO:0000313" key="3">
    <source>
        <dbReference type="Proteomes" id="UP000719942"/>
    </source>
</evidence>
<dbReference type="RefSeq" id="WP_219964331.1">
    <property type="nucleotide sequence ID" value="NZ_JAGFNZ010000001.1"/>
</dbReference>
<dbReference type="Gene3D" id="3.20.20.140">
    <property type="entry name" value="Metal-dependent hydrolases"/>
    <property type="match status" value="1"/>
</dbReference>
<dbReference type="SUPFAM" id="SSF51556">
    <property type="entry name" value="Metallo-dependent hydrolases"/>
    <property type="match status" value="1"/>
</dbReference>
<reference evidence="2 3" key="1">
    <citation type="submission" date="2021-03" db="EMBL/GenBank/DDBJ databases">
        <title>Caproiciproducens sp. nov. isolated from feces of cow.</title>
        <authorList>
            <person name="Choi J.-Y."/>
        </authorList>
    </citation>
    <scope>NUCLEOTIDE SEQUENCE [LARGE SCALE GENOMIC DNA]</scope>
    <source>
        <strain evidence="2 3">AGMB10547</strain>
    </source>
</reference>
<evidence type="ECO:0000259" key="1">
    <source>
        <dbReference type="Pfam" id="PF01979"/>
    </source>
</evidence>
<comment type="caution">
    <text evidence="2">The sequence shown here is derived from an EMBL/GenBank/DDBJ whole genome shotgun (WGS) entry which is preliminary data.</text>
</comment>
<dbReference type="PANTHER" id="PTHR42717:SF1">
    <property type="entry name" value="IMIDAZOLONEPROPIONASE AND RELATED AMIDOHYDROLASES"/>
    <property type="match status" value="1"/>
</dbReference>
<sequence>MKVLTIKKGSLISPINGYHRDVKDILVKDGVIAAIEDSIDPQGTVIDAQGYIVTPGFIDIHTHCYPKVSLGMAPDELGIRRGSTAILDAGSSGTDNYEDFRENYIEKSGTKVFTLLNLSKEGLTHGHELSDRKNIDIPRLKEMLQKYPDNIVGLKARASASVVGAMGLEPIALAVKTAHEVGKPLMVHVGNRPPEFTEVLDLLQKNDVVTHSFHGKAGGILDEEGRVIPQAHKARERGVQFDVGHGIASFSFRVFEQALRDGFDCDMISTDLHIENYNGPVYSLAAVVSKTVNCGEKLEDAVAKCTSVPARHFGLKGLGEIAVGMTADFNIMELTPCEETVQDSVGDSLKLKQKLVLKKTIYSRGNESAIMEHAVK</sequence>
<name>A0ABS7DKZ9_9FIRM</name>
<gene>
    <name evidence="2" type="ORF">J5W02_03980</name>
</gene>
<protein>
    <submittedName>
        <fullName evidence="2">Amidohydrolase/deacetylase family metallohydrolase</fullName>
    </submittedName>
</protein>
<dbReference type="InterPro" id="IPR011059">
    <property type="entry name" value="Metal-dep_hydrolase_composite"/>
</dbReference>
<feature type="domain" description="Amidohydrolase-related" evidence="1">
    <location>
        <begin position="52"/>
        <end position="343"/>
    </location>
</feature>
<dbReference type="EMBL" id="JAGFNZ010000001">
    <property type="protein sequence ID" value="MBW7571962.1"/>
    <property type="molecule type" value="Genomic_DNA"/>
</dbReference>
<dbReference type="InterPro" id="IPR020043">
    <property type="entry name" value="Deacetylase_Atu3266-like"/>
</dbReference>
<proteinExistence type="predicted"/>
<accession>A0ABS7DKZ9</accession>
<dbReference type="Gene3D" id="2.30.40.10">
    <property type="entry name" value="Urease, subunit C, domain 1"/>
    <property type="match status" value="1"/>
</dbReference>
<dbReference type="Pfam" id="PF01979">
    <property type="entry name" value="Amidohydro_1"/>
    <property type="match status" value="1"/>
</dbReference>
<dbReference type="InterPro" id="IPR032466">
    <property type="entry name" value="Metal_Hydrolase"/>
</dbReference>
<organism evidence="2 3">
    <name type="scientific">Caproiciproducens faecalis</name>
    <dbReference type="NCBI Taxonomy" id="2820301"/>
    <lineage>
        <taxon>Bacteria</taxon>
        <taxon>Bacillati</taxon>
        <taxon>Bacillota</taxon>
        <taxon>Clostridia</taxon>
        <taxon>Eubacteriales</taxon>
        <taxon>Acutalibacteraceae</taxon>
        <taxon>Caproiciproducens</taxon>
    </lineage>
</organism>
<dbReference type="SUPFAM" id="SSF51338">
    <property type="entry name" value="Composite domain of metallo-dependent hydrolases"/>
    <property type="match status" value="1"/>
</dbReference>
<keyword evidence="3" id="KW-1185">Reference proteome</keyword>
<evidence type="ECO:0000313" key="2">
    <source>
        <dbReference type="EMBL" id="MBW7571962.1"/>
    </source>
</evidence>
<dbReference type="InterPro" id="IPR006680">
    <property type="entry name" value="Amidohydro-rel"/>
</dbReference>